<organism evidence="4 5">
    <name type="scientific">Carex littledalei</name>
    <dbReference type="NCBI Taxonomy" id="544730"/>
    <lineage>
        <taxon>Eukaryota</taxon>
        <taxon>Viridiplantae</taxon>
        <taxon>Streptophyta</taxon>
        <taxon>Embryophyta</taxon>
        <taxon>Tracheophyta</taxon>
        <taxon>Spermatophyta</taxon>
        <taxon>Magnoliopsida</taxon>
        <taxon>Liliopsida</taxon>
        <taxon>Poales</taxon>
        <taxon>Cyperaceae</taxon>
        <taxon>Cyperoideae</taxon>
        <taxon>Cariceae</taxon>
        <taxon>Carex</taxon>
        <taxon>Carex subgen. Euthyceras</taxon>
    </lineage>
</organism>
<dbReference type="InterPro" id="IPR021864">
    <property type="entry name" value="DUF3475"/>
</dbReference>
<gene>
    <name evidence="4" type="ORF">FCM35_KLT20803</name>
</gene>
<dbReference type="Pfam" id="PF05003">
    <property type="entry name" value="DUF668"/>
    <property type="match status" value="1"/>
</dbReference>
<dbReference type="InterPro" id="IPR007700">
    <property type="entry name" value="DUF668"/>
</dbReference>
<feature type="region of interest" description="Disordered" evidence="1">
    <location>
        <begin position="1"/>
        <end position="49"/>
    </location>
</feature>
<dbReference type="Proteomes" id="UP000623129">
    <property type="component" value="Unassembled WGS sequence"/>
</dbReference>
<dbReference type="GO" id="GO:0045927">
    <property type="term" value="P:positive regulation of growth"/>
    <property type="evidence" value="ECO:0007669"/>
    <property type="project" value="InterPro"/>
</dbReference>
<sequence>MGCVHSCGVAIEESGQERDDSSDGKREDKKRVTPTIEKESNKEKSFEKGNKSWYLDPKEVESSSLKRNKLKDVKQANISKADGASFLGNARNTVFFGPGSSSSAPKPVSRDGKISILCFEVANTVFKGSKLMESLSDGNVKHCKEVLQSQGIQRLVSSDMKELLNLAAADKRKELQVLSREVIRFGNRCKDPQFHNLERYFDRFESEKPPSCLKEIATGAMQHLLGLSQRTSNLYLELYVLKKFEQDYEKKCWEEQNSIFSQKGDRAKDLKQQIENQKSCIKVLRKETLWSKKLEEVLVKLVDMVQFIHFEINRAFDIEGGKVYMEKPINSSETLSSAGLALHYAQIITKIDNTVILQNSVPHALREALYMSLPDNIKASLKPCLLSLQPSQETRRELDKILKWLLPMANNTIKAQYQFGWVGEMANIRTEVNDNVVLEPNLLRLQTLDHAKKEKAEEIILDLLVWLHRLVAKNINSSGANQIDPQNNRRFAYPTTIKRSKYSKDTS</sequence>
<evidence type="ECO:0000313" key="4">
    <source>
        <dbReference type="EMBL" id="KAF3334199.1"/>
    </source>
</evidence>
<keyword evidence="5" id="KW-1185">Reference proteome</keyword>
<dbReference type="Pfam" id="PF11961">
    <property type="entry name" value="DUF3475"/>
    <property type="match status" value="1"/>
</dbReference>
<feature type="compositionally biased region" description="Basic and acidic residues" evidence="1">
    <location>
        <begin position="15"/>
        <end position="49"/>
    </location>
</feature>
<evidence type="ECO:0000256" key="1">
    <source>
        <dbReference type="SAM" id="MobiDB-lite"/>
    </source>
</evidence>
<evidence type="ECO:0000259" key="2">
    <source>
        <dbReference type="Pfam" id="PF05003"/>
    </source>
</evidence>
<feature type="domain" description="DUF3475" evidence="3">
    <location>
        <begin position="116"/>
        <end position="171"/>
    </location>
</feature>
<dbReference type="EMBL" id="SWLB01000009">
    <property type="protein sequence ID" value="KAF3334199.1"/>
    <property type="molecule type" value="Genomic_DNA"/>
</dbReference>
<accession>A0A833VUR7</accession>
<proteinExistence type="predicted"/>
<name>A0A833VUR7_9POAL</name>
<protein>
    <submittedName>
        <fullName evidence="4">Uncharacterized protein</fullName>
    </submittedName>
</protein>
<dbReference type="PANTHER" id="PTHR31730:SF25">
    <property type="entry name" value="DUF668 DOMAIN-CONTAINING PROTEIN"/>
    <property type="match status" value="1"/>
</dbReference>
<comment type="caution">
    <text evidence="4">The sequence shown here is derived from an EMBL/GenBank/DDBJ whole genome shotgun (WGS) entry which is preliminary data.</text>
</comment>
<feature type="domain" description="DUF668" evidence="2">
    <location>
        <begin position="334"/>
        <end position="414"/>
    </location>
</feature>
<evidence type="ECO:0000259" key="3">
    <source>
        <dbReference type="Pfam" id="PF11961"/>
    </source>
</evidence>
<reference evidence="4" key="1">
    <citation type="submission" date="2020-01" db="EMBL/GenBank/DDBJ databases">
        <title>Genome sequence of Kobresia littledalei, the first chromosome-level genome in the family Cyperaceae.</title>
        <authorList>
            <person name="Qu G."/>
        </authorList>
    </citation>
    <scope>NUCLEOTIDE SEQUENCE</scope>
    <source>
        <strain evidence="4">C.B.Clarke</strain>
        <tissue evidence="4">Leaf</tissue>
    </source>
</reference>
<dbReference type="OrthoDB" id="657080at2759"/>
<dbReference type="InterPro" id="IPR045021">
    <property type="entry name" value="PSI1/2/3"/>
</dbReference>
<evidence type="ECO:0000313" key="5">
    <source>
        <dbReference type="Proteomes" id="UP000623129"/>
    </source>
</evidence>
<dbReference type="PANTHER" id="PTHR31730">
    <property type="entry name" value="OS01G0873900 PROTEIN"/>
    <property type="match status" value="1"/>
</dbReference>
<dbReference type="AlphaFoldDB" id="A0A833VUR7"/>